<accession>A0A2G6KLF3</accession>
<dbReference type="PANTHER" id="PTHR42934:SF2">
    <property type="entry name" value="GLYCOLATE OXIDASE SUBUNIT GLCD"/>
    <property type="match status" value="1"/>
</dbReference>
<comment type="caution">
    <text evidence="6">The sequence shown here is derived from an EMBL/GenBank/DDBJ whole genome shotgun (WGS) entry which is preliminary data.</text>
</comment>
<dbReference type="GO" id="GO:0016491">
    <property type="term" value="F:oxidoreductase activity"/>
    <property type="evidence" value="ECO:0007669"/>
    <property type="project" value="UniProtKB-KW"/>
</dbReference>
<sequence>MTTSYNTITPGIIQELQQISGERYVVSGDPEQLERYGHDEIPGTKYAHTPDVVVKPGTTEEIAAIMQLANREQIPVTPRGAGSGLSGGAVPIYGGILLSIERLNKVVELDKANMTITVEAGMITSQINELLEEHNLFYAGYPMSLETCYIGGNVAENAGGGKAIKYGVTDRYVQGMEVVLPTGEIVQLGGKRVKDVTGYDLLHLMVGSEGTLGVFTNITLKLLPLPKAKVDLLVLFETIDEAMDMVPVIMTDTGIIPTAIEFMDKLSVQTTCQYLNEHLPYKKAGAMLLIEIDGADEAQVELQYETIGEACLKQGAIEVYVGDNYTTQERVWSVRRNIAEAFKVDCPVQSIEDIVVPFAQIPQLTRDVERLSEKYGVLIPTYGHAGDGNLHSTPVKPPEMSMEAWNEMLPNLLAELYECTAKLGGTISGEHGIGSKRKKFMPLVMQSELIDLQKRLKLVFDPNNILNPGKIFPDA</sequence>
<feature type="domain" description="FAD-binding PCMH-type" evidence="5">
    <location>
        <begin position="46"/>
        <end position="225"/>
    </location>
</feature>
<dbReference type="Proteomes" id="UP000230821">
    <property type="component" value="Unassembled WGS sequence"/>
</dbReference>
<proteinExistence type="predicted"/>
<keyword evidence="3" id="KW-0274">FAD</keyword>
<dbReference type="InterPro" id="IPR051914">
    <property type="entry name" value="FAD-linked_OxidoTrans_Type4"/>
</dbReference>
<dbReference type="InterPro" id="IPR016171">
    <property type="entry name" value="Vanillyl_alc_oxidase_C-sub2"/>
</dbReference>
<dbReference type="Gene3D" id="3.30.70.2190">
    <property type="match status" value="1"/>
</dbReference>
<dbReference type="PANTHER" id="PTHR42934">
    <property type="entry name" value="GLYCOLATE OXIDASE SUBUNIT GLCD"/>
    <property type="match status" value="1"/>
</dbReference>
<dbReference type="SUPFAM" id="SSF55103">
    <property type="entry name" value="FAD-linked oxidases, C-terminal domain"/>
    <property type="match status" value="1"/>
</dbReference>
<evidence type="ECO:0000256" key="3">
    <source>
        <dbReference type="ARBA" id="ARBA00022827"/>
    </source>
</evidence>
<dbReference type="AlphaFoldDB" id="A0A2G6KLF3"/>
<dbReference type="InterPro" id="IPR036318">
    <property type="entry name" value="FAD-bd_PCMH-like_sf"/>
</dbReference>
<dbReference type="Gene3D" id="3.30.70.2740">
    <property type="match status" value="1"/>
</dbReference>
<dbReference type="GO" id="GO:0071949">
    <property type="term" value="F:FAD binding"/>
    <property type="evidence" value="ECO:0007669"/>
    <property type="project" value="InterPro"/>
</dbReference>
<dbReference type="Gene3D" id="1.10.45.10">
    <property type="entry name" value="Vanillyl-alcohol Oxidase, Chain A, domain 4"/>
    <property type="match status" value="1"/>
</dbReference>
<dbReference type="InterPro" id="IPR004113">
    <property type="entry name" value="FAD-bd_oxidored_4_C"/>
</dbReference>
<evidence type="ECO:0000259" key="5">
    <source>
        <dbReference type="PROSITE" id="PS51387"/>
    </source>
</evidence>
<dbReference type="InterPro" id="IPR016167">
    <property type="entry name" value="FAD-bd_PCMH_sub1"/>
</dbReference>
<dbReference type="PROSITE" id="PS51387">
    <property type="entry name" value="FAD_PCMH"/>
    <property type="match status" value="1"/>
</dbReference>
<dbReference type="Pfam" id="PF01565">
    <property type="entry name" value="FAD_binding_4"/>
    <property type="match status" value="1"/>
</dbReference>
<comment type="cofactor">
    <cofactor evidence="1">
        <name>FAD</name>
        <dbReference type="ChEBI" id="CHEBI:57692"/>
    </cofactor>
</comment>
<dbReference type="InterPro" id="IPR016169">
    <property type="entry name" value="FAD-bd_PCMH_sub2"/>
</dbReference>
<dbReference type="InterPro" id="IPR006094">
    <property type="entry name" value="Oxid_FAD_bind_N"/>
</dbReference>
<keyword evidence="2" id="KW-0285">Flavoprotein</keyword>
<dbReference type="Pfam" id="PF02913">
    <property type="entry name" value="FAD-oxidase_C"/>
    <property type="match status" value="1"/>
</dbReference>
<evidence type="ECO:0000313" key="7">
    <source>
        <dbReference type="Proteomes" id="UP000230821"/>
    </source>
</evidence>
<dbReference type="InterPro" id="IPR016164">
    <property type="entry name" value="FAD-linked_Oxase-like_C"/>
</dbReference>
<name>A0A2G6KLF3_9BACT</name>
<evidence type="ECO:0000313" key="6">
    <source>
        <dbReference type="EMBL" id="PIE36498.1"/>
    </source>
</evidence>
<evidence type="ECO:0000256" key="1">
    <source>
        <dbReference type="ARBA" id="ARBA00001974"/>
    </source>
</evidence>
<dbReference type="Gene3D" id="3.30.465.10">
    <property type="match status" value="1"/>
</dbReference>
<keyword evidence="4" id="KW-0560">Oxidoreductase</keyword>
<dbReference type="InterPro" id="IPR016166">
    <property type="entry name" value="FAD-bd_PCMH"/>
</dbReference>
<reference evidence="6 7" key="1">
    <citation type="submission" date="2017-10" db="EMBL/GenBank/DDBJ databases">
        <title>Novel microbial diversity and functional potential in the marine mammal oral microbiome.</title>
        <authorList>
            <person name="Dudek N.K."/>
            <person name="Sun C.L."/>
            <person name="Burstein D."/>
            <person name="Kantor R.S."/>
            <person name="Aliaga Goltsman D.S."/>
            <person name="Bik E.M."/>
            <person name="Thomas B.C."/>
            <person name="Banfield J.F."/>
            <person name="Relman D.A."/>
        </authorList>
    </citation>
    <scope>NUCLEOTIDE SEQUENCE [LARGE SCALE GENOMIC DNA]</scope>
    <source>
        <strain evidence="6">DOLJORAL78_47_16</strain>
    </source>
</reference>
<dbReference type="Gene3D" id="3.30.43.10">
    <property type="entry name" value="Uridine Diphospho-n-acetylenolpyruvylglucosamine Reductase, domain 2"/>
    <property type="match status" value="1"/>
</dbReference>
<protein>
    <submittedName>
        <fullName evidence="6">FAD-binding oxidoreductase</fullName>
    </submittedName>
</protein>
<dbReference type="SUPFAM" id="SSF56176">
    <property type="entry name" value="FAD-binding/transporter-associated domain-like"/>
    <property type="match status" value="1"/>
</dbReference>
<evidence type="ECO:0000256" key="4">
    <source>
        <dbReference type="ARBA" id="ARBA00023002"/>
    </source>
</evidence>
<dbReference type="FunFam" id="1.10.45.10:FF:000001">
    <property type="entry name" value="D-lactate dehydrogenase mitochondrial"/>
    <property type="match status" value="1"/>
</dbReference>
<dbReference type="EMBL" id="PDSK01000009">
    <property type="protein sequence ID" value="PIE36498.1"/>
    <property type="molecule type" value="Genomic_DNA"/>
</dbReference>
<organism evidence="6 7">
    <name type="scientific">candidate division KSB3 bacterium</name>
    <dbReference type="NCBI Taxonomy" id="2044937"/>
    <lineage>
        <taxon>Bacteria</taxon>
        <taxon>candidate division KSB3</taxon>
    </lineage>
</organism>
<evidence type="ECO:0000256" key="2">
    <source>
        <dbReference type="ARBA" id="ARBA00022630"/>
    </source>
</evidence>
<gene>
    <name evidence="6" type="ORF">CSA56_00235</name>
</gene>